<dbReference type="EMBL" id="VSSQ01132993">
    <property type="protein sequence ID" value="MPN59227.1"/>
    <property type="molecule type" value="Genomic_DNA"/>
</dbReference>
<evidence type="ECO:0000313" key="1">
    <source>
        <dbReference type="EMBL" id="MPN59227.1"/>
    </source>
</evidence>
<name>A0A645J752_9ZZZZ</name>
<reference evidence="1" key="1">
    <citation type="submission" date="2019-08" db="EMBL/GenBank/DDBJ databases">
        <authorList>
            <person name="Kucharzyk K."/>
            <person name="Murdoch R.W."/>
            <person name="Higgins S."/>
            <person name="Loffler F."/>
        </authorList>
    </citation>
    <scope>NUCLEOTIDE SEQUENCE</scope>
</reference>
<organism evidence="1">
    <name type="scientific">bioreactor metagenome</name>
    <dbReference type="NCBI Taxonomy" id="1076179"/>
    <lineage>
        <taxon>unclassified sequences</taxon>
        <taxon>metagenomes</taxon>
        <taxon>ecological metagenomes</taxon>
    </lineage>
</organism>
<comment type="caution">
    <text evidence="1">The sequence shown here is derived from an EMBL/GenBank/DDBJ whole genome shotgun (WGS) entry which is preliminary data.</text>
</comment>
<accession>A0A645J752</accession>
<sequence length="68" mass="8041">MTELDQFTPLRQWASLANHELVSTARDFQRLLGNVSGHARAALFMDRSWTRFDAGLRQRRYSLHERDH</sequence>
<dbReference type="AlphaFoldDB" id="A0A645J752"/>
<protein>
    <submittedName>
        <fullName evidence="1">Uncharacterized protein</fullName>
    </submittedName>
</protein>
<proteinExistence type="predicted"/>
<gene>
    <name evidence="1" type="ORF">SDC9_206948</name>
</gene>